<organism evidence="1 2">
    <name type="scientific">Devosia enhydra</name>
    <dbReference type="NCBI Taxonomy" id="665118"/>
    <lineage>
        <taxon>Bacteria</taxon>
        <taxon>Pseudomonadati</taxon>
        <taxon>Pseudomonadota</taxon>
        <taxon>Alphaproteobacteria</taxon>
        <taxon>Hyphomicrobiales</taxon>
        <taxon>Devosiaceae</taxon>
        <taxon>Devosia</taxon>
    </lineage>
</organism>
<sequence length="186" mass="20198">MSPPSDLPVEDPAILISDASLRIDSMPPDGRALELSVSADERAAIAESLSITALDALAVTLKATRFRGGLRITGKLFARLEQPCVVTLEPVHQTVEEPVDRIFLPVPQKRRDPEAEVFVDVEGEDAPDYFEGHEVDLSALIIETLSLGIDPYPRAQGADTAVVLPRTDDVETSPFARLKALKDQDS</sequence>
<accession>A0A1K2HTC1</accession>
<dbReference type="EMBL" id="FPKU01000001">
    <property type="protein sequence ID" value="SFZ81355.1"/>
    <property type="molecule type" value="Genomic_DNA"/>
</dbReference>
<dbReference type="InterPro" id="IPR003772">
    <property type="entry name" value="YceD"/>
</dbReference>
<name>A0A1K2HTC1_9HYPH</name>
<reference evidence="1 2" key="1">
    <citation type="submission" date="2016-11" db="EMBL/GenBank/DDBJ databases">
        <authorList>
            <person name="Jaros S."/>
            <person name="Januszkiewicz K."/>
            <person name="Wedrychowicz H."/>
        </authorList>
    </citation>
    <scope>NUCLEOTIDE SEQUENCE [LARGE SCALE GENOMIC DNA]</scope>
    <source>
        <strain evidence="1 2">ATCC 23634</strain>
    </source>
</reference>
<keyword evidence="2" id="KW-1185">Reference proteome</keyword>
<dbReference type="AlphaFoldDB" id="A0A1K2HTC1"/>
<dbReference type="STRING" id="665118.SAMN02983003_0452"/>
<gene>
    <name evidence="1" type="ORF">SAMN02983003_0452</name>
</gene>
<protein>
    <submittedName>
        <fullName evidence="1">Uncharacterized metal-binding protein YceD, DUF177 family</fullName>
    </submittedName>
</protein>
<dbReference type="OrthoDB" id="8443793at2"/>
<dbReference type="Proteomes" id="UP000183447">
    <property type="component" value="Unassembled WGS sequence"/>
</dbReference>
<evidence type="ECO:0000313" key="1">
    <source>
        <dbReference type="EMBL" id="SFZ81355.1"/>
    </source>
</evidence>
<dbReference type="Pfam" id="PF02620">
    <property type="entry name" value="YceD"/>
    <property type="match status" value="1"/>
</dbReference>
<proteinExistence type="predicted"/>
<dbReference type="RefSeq" id="WP_084603195.1">
    <property type="nucleotide sequence ID" value="NZ_FPKU01000001.1"/>
</dbReference>
<evidence type="ECO:0000313" key="2">
    <source>
        <dbReference type="Proteomes" id="UP000183447"/>
    </source>
</evidence>